<organism evidence="2 3">
    <name type="scientific">Acetivibrio ethanolgignens</name>
    <dbReference type="NCBI Taxonomy" id="290052"/>
    <lineage>
        <taxon>Bacteria</taxon>
        <taxon>Bacillati</taxon>
        <taxon>Bacillota</taxon>
        <taxon>Clostridia</taxon>
        <taxon>Eubacteriales</taxon>
        <taxon>Oscillospiraceae</taxon>
        <taxon>Acetivibrio</taxon>
    </lineage>
</organism>
<reference evidence="2 3" key="1">
    <citation type="submission" date="2015-11" db="EMBL/GenBank/DDBJ databases">
        <title>Butyribacter intestini gen. nov., sp. nov., a butyric acid-producing bacterium of the family Lachnospiraceae isolated from the human faeces.</title>
        <authorList>
            <person name="Zou Y."/>
            <person name="Xue W."/>
            <person name="Luo G."/>
            <person name="Lv M."/>
        </authorList>
    </citation>
    <scope>NUCLEOTIDE SEQUENCE [LARGE SCALE GENOMIC DNA]</scope>
    <source>
        <strain evidence="2 3">ACET-33324</strain>
    </source>
</reference>
<name>A0A0V8QFI2_9FIRM</name>
<evidence type="ECO:0000313" key="2">
    <source>
        <dbReference type="EMBL" id="KSV59228.1"/>
    </source>
</evidence>
<accession>A0A0V8QFI2</accession>
<gene>
    <name evidence="2" type="ORF">ASU35_09910</name>
</gene>
<keyword evidence="3" id="KW-1185">Reference proteome</keyword>
<keyword evidence="1" id="KW-0472">Membrane</keyword>
<dbReference type="EMBL" id="LNAM01000150">
    <property type="protein sequence ID" value="KSV59228.1"/>
    <property type="molecule type" value="Genomic_DNA"/>
</dbReference>
<protein>
    <recommendedName>
        <fullName evidence="4">Pilus assembly protein</fullName>
    </recommendedName>
</protein>
<proteinExistence type="predicted"/>
<sequence>MRIFFVQRREGVSENTPKNFIKEEYPLVSSGKGSLTVEAAFVLPIFLSAMLVFLYFMRMVQGYEWIQEGLTVTARAASQYGILEKRRFYQYMEERKGQLIYIEDGKEGISLQGSFIVPGTEQIVVKAEYKVRLPIPFFAGEGITIHQMVKSRVFSGVGVWKRKAAGEEERVYITKYGTVYHRYKDCSFLNPSIQMVGKEEVFRKRNKKGGKYYPCESCIKKKEAMESALYITKEGECFHSSLGCKGINRTIYEIPLSRAVGLRACDKCGG</sequence>
<keyword evidence="1" id="KW-1133">Transmembrane helix</keyword>
<evidence type="ECO:0000313" key="3">
    <source>
        <dbReference type="Proteomes" id="UP000054874"/>
    </source>
</evidence>
<comment type="caution">
    <text evidence="2">The sequence shown here is derived from an EMBL/GenBank/DDBJ whole genome shotgun (WGS) entry which is preliminary data.</text>
</comment>
<evidence type="ECO:0000256" key="1">
    <source>
        <dbReference type="SAM" id="Phobius"/>
    </source>
</evidence>
<keyword evidence="1" id="KW-0812">Transmembrane</keyword>
<dbReference type="AlphaFoldDB" id="A0A0V8QFI2"/>
<feature type="transmembrane region" description="Helical" evidence="1">
    <location>
        <begin position="39"/>
        <end position="57"/>
    </location>
</feature>
<dbReference type="STRING" id="290052.ASU35_09910"/>
<evidence type="ECO:0008006" key="4">
    <source>
        <dbReference type="Google" id="ProtNLM"/>
    </source>
</evidence>
<dbReference type="Proteomes" id="UP000054874">
    <property type="component" value="Unassembled WGS sequence"/>
</dbReference>